<keyword evidence="2" id="KW-0732">Signal</keyword>
<evidence type="ECO:0000256" key="2">
    <source>
        <dbReference type="SAM" id="SignalP"/>
    </source>
</evidence>
<keyword evidence="1" id="KW-0812">Transmembrane</keyword>
<protein>
    <submittedName>
        <fullName evidence="3">Uncharacterized protein</fullName>
    </submittedName>
</protein>
<sequence length="265" mass="30515">MLKIIKMIKLLGMLLFLISQISSRKLTIQPDVSIYQPNLACFMMSGYKIHYNGNGFDTILRLLAIYIIDEVKLTVIRNNVTKKSNIEICATFNILYVAIPALYELVSFVYAKYINLILVVVKTISKLPYFGILNKDSYKRSVLVLESLFSIFLNIYVAVVKFSIVPLVVYVATLLYVFIPIAYDFYKLVLNLPSVKPKIISEITENGNTLITQIISIEYATNKKMFYLSLRHVIISYLKTYDAYILYAAFAKIALNQDLFKDYMY</sequence>
<proteinExistence type="predicted"/>
<comment type="caution">
    <text evidence="3">The sequence shown here is derived from an EMBL/GenBank/DDBJ whole genome shotgun (WGS) entry which is preliminary data.</text>
</comment>
<accession>A0A177AVS3</accession>
<feature type="chain" id="PRO_5008056755" evidence="2">
    <location>
        <begin position="24"/>
        <end position="265"/>
    </location>
</feature>
<keyword evidence="4" id="KW-1185">Reference proteome</keyword>
<dbReference type="EMBL" id="LWCA01001042">
    <property type="protein sequence ID" value="OAF66085.1"/>
    <property type="molecule type" value="Genomic_DNA"/>
</dbReference>
<evidence type="ECO:0000313" key="4">
    <source>
        <dbReference type="Proteomes" id="UP000078046"/>
    </source>
</evidence>
<dbReference type="AlphaFoldDB" id="A0A177AVS3"/>
<feature type="transmembrane region" description="Helical" evidence="1">
    <location>
        <begin position="165"/>
        <end position="186"/>
    </location>
</feature>
<dbReference type="Proteomes" id="UP000078046">
    <property type="component" value="Unassembled WGS sequence"/>
</dbReference>
<feature type="transmembrane region" description="Helical" evidence="1">
    <location>
        <begin position="142"/>
        <end position="159"/>
    </location>
</feature>
<gene>
    <name evidence="3" type="ORF">A3Q56_06209</name>
</gene>
<evidence type="ECO:0000256" key="1">
    <source>
        <dbReference type="SAM" id="Phobius"/>
    </source>
</evidence>
<evidence type="ECO:0000313" key="3">
    <source>
        <dbReference type="EMBL" id="OAF66085.1"/>
    </source>
</evidence>
<feature type="transmembrane region" description="Helical" evidence="1">
    <location>
        <begin position="94"/>
        <end position="121"/>
    </location>
</feature>
<keyword evidence="1" id="KW-1133">Transmembrane helix</keyword>
<name>A0A177AVS3_9BILA</name>
<feature type="signal peptide" evidence="2">
    <location>
        <begin position="1"/>
        <end position="23"/>
    </location>
</feature>
<keyword evidence="1" id="KW-0472">Membrane</keyword>
<organism evidence="3 4">
    <name type="scientific">Intoshia linei</name>
    <dbReference type="NCBI Taxonomy" id="1819745"/>
    <lineage>
        <taxon>Eukaryota</taxon>
        <taxon>Metazoa</taxon>
        <taxon>Spiralia</taxon>
        <taxon>Lophotrochozoa</taxon>
        <taxon>Mesozoa</taxon>
        <taxon>Orthonectida</taxon>
        <taxon>Rhopaluridae</taxon>
        <taxon>Intoshia</taxon>
    </lineage>
</organism>
<reference evidence="3 4" key="1">
    <citation type="submission" date="2016-04" db="EMBL/GenBank/DDBJ databases">
        <title>The genome of Intoshia linei affirms orthonectids as highly simplified spiralians.</title>
        <authorList>
            <person name="Mikhailov K.V."/>
            <person name="Slusarev G.S."/>
            <person name="Nikitin M.A."/>
            <person name="Logacheva M.D."/>
            <person name="Penin A."/>
            <person name="Aleoshin V."/>
            <person name="Panchin Y.V."/>
        </authorList>
    </citation>
    <scope>NUCLEOTIDE SEQUENCE [LARGE SCALE GENOMIC DNA]</scope>
    <source>
        <strain evidence="3">Intl2013</strain>
        <tissue evidence="3">Whole animal</tissue>
    </source>
</reference>